<protein>
    <submittedName>
        <fullName evidence="1">Uncharacterized protein</fullName>
    </submittedName>
</protein>
<accession>A0A183MGW0</accession>
<keyword evidence="2" id="KW-1185">Reference proteome</keyword>
<dbReference type="InterPro" id="IPR007122">
    <property type="entry name" value="Villin/Gelsolin"/>
</dbReference>
<dbReference type="SUPFAM" id="SSF81383">
    <property type="entry name" value="F-box domain"/>
    <property type="match status" value="1"/>
</dbReference>
<dbReference type="SUPFAM" id="SSF55753">
    <property type="entry name" value="Actin depolymerizing proteins"/>
    <property type="match status" value="3"/>
</dbReference>
<dbReference type="Pfam" id="PF00626">
    <property type="entry name" value="Gelsolin"/>
    <property type="match status" value="2"/>
</dbReference>
<name>A0A183MGW0_9TREM</name>
<dbReference type="EMBL" id="UZAI01016908">
    <property type="protein sequence ID" value="VDP17894.1"/>
    <property type="molecule type" value="Genomic_DNA"/>
</dbReference>
<dbReference type="STRING" id="48269.A0A183MGW0"/>
<dbReference type="SMART" id="SM00256">
    <property type="entry name" value="FBOX"/>
    <property type="match status" value="1"/>
</dbReference>
<dbReference type="GO" id="GO:0015629">
    <property type="term" value="C:actin cytoskeleton"/>
    <property type="evidence" value="ECO:0007669"/>
    <property type="project" value="TreeGrafter"/>
</dbReference>
<sequence length="735" mass="84657">MLIYDFLDLFAEESAEKEPAWGPVRKIASSTLMVWRIKNFQLEVVRSEDIGKFFRGDSYIVLNIEKVGDELLYDVHFWIGRESTAVPNELLLRIFQYLNGNDLITCTLCNQQWNDLISNDKYIWLSIFETEMNTGWLWLNKEMVHILNSFNLINKSLLIEFNENGQQKFKNYRKITELITQVLNNPACFMKKIYSYYTNVYKMEQEILQTRIIPYLNSMNNEEICFDCIILGPAIDTVHLIGGFMHTLLSWIDLALTMNRQSINFKKMHRTNTPWAGQGFILRLPQCLSLSDKENSKGILFNATILHSRKHMIRSRYRYGGSRLFGNCLVEAPITDQQPVGSVKLTHCTTNAISSTQIVFYVIDIRKEDSGLLNNENGDTISLINPYNSDNERWNEIRVELDALTNCMNSEQILIVLGVGSQNDNINNYNLIELASNLGCDHGICSEKFVCDENDNNHGNIDANLVKPLLNKPHINWRLWCTSVNELTYTNLEEIFFWTAITYLNKSHIVKMISNESTLAGGYASGFNHVKPNEYRPRLLLFHSVDRKNMELIEVPFSRRSLDSTDVFILDMGTEAYQWNGRGCTKEEKFKASQFLQQLESDRNGRCKTEVTDEDGSEEHKKFISLLPDVAIEKKVEQKIGKKVIYRVSDESGKMEISLVCENALPKASLTENDVYLIDSGQSLFVYIGVKCSRREKLDALSHAHDYLQKTDHPFAPITVVSNNRKSKELDKLLE</sequence>
<dbReference type="Pfam" id="PF12937">
    <property type="entry name" value="F-box-like"/>
    <property type="match status" value="1"/>
</dbReference>
<dbReference type="InterPro" id="IPR007123">
    <property type="entry name" value="Gelsolin-like_dom"/>
</dbReference>
<dbReference type="GO" id="GO:0008154">
    <property type="term" value="P:actin polymerization or depolymerization"/>
    <property type="evidence" value="ECO:0007669"/>
    <property type="project" value="TreeGrafter"/>
</dbReference>
<dbReference type="AlphaFoldDB" id="A0A183MGW0"/>
<organism evidence="1 2">
    <name type="scientific">Schistosoma margrebowiei</name>
    <dbReference type="NCBI Taxonomy" id="48269"/>
    <lineage>
        <taxon>Eukaryota</taxon>
        <taxon>Metazoa</taxon>
        <taxon>Spiralia</taxon>
        <taxon>Lophotrochozoa</taxon>
        <taxon>Platyhelminthes</taxon>
        <taxon>Trematoda</taxon>
        <taxon>Digenea</taxon>
        <taxon>Strigeidida</taxon>
        <taxon>Schistosomatoidea</taxon>
        <taxon>Schistosomatidae</taxon>
        <taxon>Schistosoma</taxon>
    </lineage>
</organism>
<dbReference type="InterPro" id="IPR029006">
    <property type="entry name" value="ADF-H/Gelsolin-like_dom_sf"/>
</dbReference>
<evidence type="ECO:0000313" key="2">
    <source>
        <dbReference type="Proteomes" id="UP000277204"/>
    </source>
</evidence>
<proteinExistence type="predicted"/>
<dbReference type="PANTHER" id="PTHR11977">
    <property type="entry name" value="VILLIN"/>
    <property type="match status" value="1"/>
</dbReference>
<dbReference type="Proteomes" id="UP000277204">
    <property type="component" value="Unassembled WGS sequence"/>
</dbReference>
<dbReference type="SMART" id="SM00262">
    <property type="entry name" value="GEL"/>
    <property type="match status" value="3"/>
</dbReference>
<dbReference type="PANTHER" id="PTHR11977:SF130">
    <property type="entry name" value="SEVERIN"/>
    <property type="match status" value="1"/>
</dbReference>
<dbReference type="GO" id="GO:0051015">
    <property type="term" value="F:actin filament binding"/>
    <property type="evidence" value="ECO:0007669"/>
    <property type="project" value="InterPro"/>
</dbReference>
<dbReference type="InterPro" id="IPR001810">
    <property type="entry name" value="F-box_dom"/>
</dbReference>
<dbReference type="Gene3D" id="3.40.20.10">
    <property type="entry name" value="Severin"/>
    <property type="match status" value="3"/>
</dbReference>
<gene>
    <name evidence="1" type="ORF">SMRZ_LOCUS15285</name>
</gene>
<dbReference type="InterPro" id="IPR036047">
    <property type="entry name" value="F-box-like_dom_sf"/>
</dbReference>
<dbReference type="PROSITE" id="PS50181">
    <property type="entry name" value="FBOX"/>
    <property type="match status" value="1"/>
</dbReference>
<evidence type="ECO:0000313" key="1">
    <source>
        <dbReference type="EMBL" id="VDP17894.1"/>
    </source>
</evidence>
<dbReference type="GO" id="GO:0005737">
    <property type="term" value="C:cytoplasm"/>
    <property type="evidence" value="ECO:0007669"/>
    <property type="project" value="TreeGrafter"/>
</dbReference>
<dbReference type="Gene3D" id="1.20.1280.50">
    <property type="match status" value="1"/>
</dbReference>
<reference evidence="1 2" key="1">
    <citation type="submission" date="2018-11" db="EMBL/GenBank/DDBJ databases">
        <authorList>
            <consortium name="Pathogen Informatics"/>
        </authorList>
    </citation>
    <scope>NUCLEOTIDE SEQUENCE [LARGE SCALE GENOMIC DNA]</scope>
    <source>
        <strain evidence="1 2">Zambia</strain>
    </source>
</reference>